<evidence type="ECO:0000256" key="7">
    <source>
        <dbReference type="ARBA" id="ARBA00023296"/>
    </source>
</evidence>
<feature type="domain" description="Peptidase S74" evidence="8">
    <location>
        <begin position="516"/>
        <end position="627"/>
    </location>
</feature>
<proteinExistence type="predicted"/>
<evidence type="ECO:0000256" key="4">
    <source>
        <dbReference type="ARBA" id="ARBA00022804"/>
    </source>
</evidence>
<dbReference type="RefSeq" id="YP_009812022.1">
    <property type="nucleotide sequence ID" value="NC_048059.1"/>
</dbReference>
<organism evidence="9 10">
    <name type="scientific">Dickeya phage Luksen</name>
    <dbReference type="NCBI Taxonomy" id="2320192"/>
    <lineage>
        <taxon>Viruses</taxon>
        <taxon>Duplodnaviria</taxon>
        <taxon>Heunggongvirae</taxon>
        <taxon>Uroviricota</taxon>
        <taxon>Caudoviricetes</taxon>
        <taxon>Autographivirales</taxon>
        <taxon>Autotranscriptaviridae</taxon>
        <taxon>Studiervirinae</taxon>
        <taxon>Aarhusvirus</taxon>
        <taxon>Aarhusvirus luksen</taxon>
    </lineage>
</organism>
<sequence length="631" mass="68054">MASANVLRTIFTYPISGLGPYTIAFDYLARKFVQVTLLGPDRKLLVLGTDYRFISTKQIQLINAAPAGYGQIEIRRYTDAQDRLVDFQDGSILRATDLNVSQVQTMHIAEEGRDVAGNTLGVDSDGNLDARLRKMVNLLDGVLDGDAVTIRQMKNWSESALNQAGIAKQQADAASASASAAKTSETNSATTAGNSANSATLAQKWAANPQGVLVDASKYSAYHYALASESSAVSAQGSAQSSNQDAQATAADRVQTGLDRVASDASATKAEQEATKLGNMNDLAASIYKVGSDNTVTFKRGVSSQALIVNDPTNKDLSLWSFSPMTVAGLEGALGLGPNYNNVPVDKRQVVADAKMWANDMASGTIRLRDKVIDFTKEFNFSFGGVSVIQVNRTANLSKINWSGLDFDGINLLNIANNMTAKGGFSGYAATGGIINQGGPTLASSIRDGGVPGGRVRANFDFWCRGSDTGQRQGVIRVHGDDMSGEQNWVFRGDGDGGGRIVGSAGTVLTDRYPTSDGRLKTIDGDSDLEESGKRLDALEFKDYHWNNHEYNKQVGLRTDVQEHGVIAQQAMQVDPRYVEVNEQIIGTIYENRSFDKHVLNWMPMLLDTMAAVKQLRARVKELEAQVNKEE</sequence>
<keyword evidence="5" id="KW-0946">Virion</keyword>
<keyword evidence="10" id="KW-1185">Reference proteome</keyword>
<keyword evidence="7" id="KW-1160">Virus entry into host cell</keyword>
<keyword evidence="2" id="KW-0945">Host-virus interaction</keyword>
<dbReference type="InterPro" id="IPR030392">
    <property type="entry name" value="S74_ICA"/>
</dbReference>
<dbReference type="GO" id="GO:0098015">
    <property type="term" value="C:virus tail"/>
    <property type="evidence" value="ECO:0007669"/>
    <property type="project" value="UniProtKB-KW"/>
</dbReference>
<evidence type="ECO:0000256" key="3">
    <source>
        <dbReference type="ARBA" id="ARBA00022732"/>
    </source>
</evidence>
<comment type="subcellular location">
    <subcellularLocation>
        <location evidence="1">Virion</location>
    </subcellularLocation>
</comment>
<dbReference type="PROSITE" id="PS51688">
    <property type="entry name" value="ICA"/>
    <property type="match status" value="1"/>
</dbReference>
<keyword evidence="6" id="KW-1233">Viral attachment to host adhesion receptor</keyword>
<dbReference type="GO" id="GO:0098671">
    <property type="term" value="P:adhesion receptor-mediated virion attachment to host cell"/>
    <property type="evidence" value="ECO:0007669"/>
    <property type="project" value="UniProtKB-KW"/>
</dbReference>
<dbReference type="Pfam" id="PF03906">
    <property type="entry name" value="Phage_T7_tail"/>
    <property type="match status" value="1"/>
</dbReference>
<dbReference type="GO" id="GO:0046718">
    <property type="term" value="P:symbiont entry into host cell"/>
    <property type="evidence" value="ECO:0007669"/>
    <property type="project" value="UniProtKB-KW"/>
</dbReference>
<dbReference type="EMBL" id="MH807815">
    <property type="protein sequence ID" value="AXY81870.1"/>
    <property type="molecule type" value="Genomic_DNA"/>
</dbReference>
<dbReference type="KEGG" id="vg:55003054"/>
<evidence type="ECO:0000313" key="10">
    <source>
        <dbReference type="Proteomes" id="UP000262020"/>
    </source>
</evidence>
<keyword evidence="4" id="KW-1161">Viral attachment to host cell</keyword>
<evidence type="ECO:0000256" key="5">
    <source>
        <dbReference type="ARBA" id="ARBA00022844"/>
    </source>
</evidence>
<name>A0A385IG75_9CAUD</name>
<reference evidence="10" key="1">
    <citation type="submission" date="2018-08" db="EMBL/GenBank/DDBJ databases">
        <title>SRE bacteriophages.</title>
        <authorList>
            <person name="Carstens A.B."/>
            <person name="Djurhuus A.M."/>
            <person name="Kot W."/>
            <person name="Hansen L.H."/>
        </authorList>
    </citation>
    <scope>NUCLEOTIDE SEQUENCE [LARGE SCALE GENOMIC DNA]</scope>
</reference>
<dbReference type="InterPro" id="IPR005604">
    <property type="entry name" value="Phage_T7_tail_fibre-like_N"/>
</dbReference>
<protein>
    <submittedName>
        <fullName evidence="9">Tail fiber protein</fullName>
    </submittedName>
</protein>
<dbReference type="Pfam" id="PF13884">
    <property type="entry name" value="Peptidase_S74"/>
    <property type="match status" value="1"/>
</dbReference>
<evidence type="ECO:0000256" key="6">
    <source>
        <dbReference type="ARBA" id="ARBA00023165"/>
    </source>
</evidence>
<evidence type="ECO:0000256" key="1">
    <source>
        <dbReference type="ARBA" id="ARBA00004328"/>
    </source>
</evidence>
<dbReference type="Proteomes" id="UP000262020">
    <property type="component" value="Segment"/>
</dbReference>
<evidence type="ECO:0000256" key="2">
    <source>
        <dbReference type="ARBA" id="ARBA00022581"/>
    </source>
</evidence>
<evidence type="ECO:0000313" key="9">
    <source>
        <dbReference type="EMBL" id="AXY81870.1"/>
    </source>
</evidence>
<accession>A0A385IG75</accession>
<keyword evidence="3" id="KW-1227">Viral tail protein</keyword>
<dbReference type="GeneID" id="55003054"/>
<evidence type="ECO:0000259" key="8">
    <source>
        <dbReference type="PROSITE" id="PS51688"/>
    </source>
</evidence>